<comment type="caution">
    <text evidence="3">The sequence shown here is derived from an EMBL/GenBank/DDBJ whole genome shotgun (WGS) entry which is preliminary data.</text>
</comment>
<dbReference type="PANTHER" id="PTHR21240:SF28">
    <property type="entry name" value="ISO-OROTATE DECARBOXYLASE (EUROFUNG)"/>
    <property type="match status" value="1"/>
</dbReference>
<dbReference type="Pfam" id="PF04909">
    <property type="entry name" value="Amidohydro_2"/>
    <property type="match status" value="1"/>
</dbReference>
<dbReference type="SUPFAM" id="SSF51556">
    <property type="entry name" value="Metallo-dependent hydrolases"/>
    <property type="match status" value="1"/>
</dbReference>
<dbReference type="GO" id="GO:0019748">
    <property type="term" value="P:secondary metabolic process"/>
    <property type="evidence" value="ECO:0007669"/>
    <property type="project" value="TreeGrafter"/>
</dbReference>
<keyword evidence="3" id="KW-0378">Hydrolase</keyword>
<dbReference type="GO" id="GO:0016787">
    <property type="term" value="F:hydrolase activity"/>
    <property type="evidence" value="ECO:0007669"/>
    <property type="project" value="UniProtKB-KW"/>
</dbReference>
<dbReference type="GO" id="GO:0016831">
    <property type="term" value="F:carboxy-lyase activity"/>
    <property type="evidence" value="ECO:0007669"/>
    <property type="project" value="InterPro"/>
</dbReference>
<evidence type="ECO:0000313" key="3">
    <source>
        <dbReference type="EMBL" id="THE65995.1"/>
    </source>
</evidence>
<dbReference type="Gene3D" id="3.20.20.140">
    <property type="entry name" value="Metal-dependent hydrolases"/>
    <property type="match status" value="1"/>
</dbReference>
<dbReference type="EMBL" id="RBZW01000013">
    <property type="protein sequence ID" value="THE65995.1"/>
    <property type="molecule type" value="Genomic_DNA"/>
</dbReference>
<evidence type="ECO:0000313" key="4">
    <source>
        <dbReference type="Proteomes" id="UP000318864"/>
    </source>
</evidence>
<keyword evidence="1" id="KW-0456">Lyase</keyword>
<feature type="domain" description="Amidohydrolase-related" evidence="2">
    <location>
        <begin position="72"/>
        <end position="412"/>
    </location>
</feature>
<sequence length="412" mass="46266">MCGAVRPSSWGMRQATDWRASVESTSMLDTRSRGCFVSRPDGNVYNGYDDTSGMGTHSADEGNRSTTDLQLIDCDVHQMWAHPDEVVQYLPDHWTGRGIDVPTTPWPSPVGLMRDDAGPDSGAPAGSDPDMMCEQHIEPYDIEYVVLNATGMLTLGVTPNEHYAAALASAQNDWLVEHWLETADCFKGGLVVAPQAPHRAAEEIERLGDHPDIVQVQMASVGRTPYGRREHWPIYEAAAKYDLPIALHIGPEGMGTSPPHTPAGYPSSYFERHALTNTSLMGQLTSMLLGGVFEEFGTDLVLIEGGFAWLPYLRWRLDKDWRGLRDQTPWIDRRPSEYISEHVRVTTQPLPEPDDPDHLRYMFEMIDARETVLFASDYPHWDADDPRLAFPPLEDDLERRIFRENAAELYGL</sequence>
<dbReference type="PANTHER" id="PTHR21240">
    <property type="entry name" value="2-AMINO-3-CARBOXYLMUCONATE-6-SEMIALDEHYDE DECARBOXYLASE"/>
    <property type="match status" value="1"/>
</dbReference>
<protein>
    <submittedName>
        <fullName evidence="3">Amidohydrolase</fullName>
    </submittedName>
</protein>
<dbReference type="InterPro" id="IPR032465">
    <property type="entry name" value="ACMSD"/>
</dbReference>
<dbReference type="Proteomes" id="UP000318864">
    <property type="component" value="Unassembled WGS sequence"/>
</dbReference>
<organism evidence="3 4">
    <name type="scientific">Salinadaptatus halalkaliphilus</name>
    <dbReference type="NCBI Taxonomy" id="2419781"/>
    <lineage>
        <taxon>Archaea</taxon>
        <taxon>Methanobacteriati</taxon>
        <taxon>Methanobacteriota</taxon>
        <taxon>Stenosarchaea group</taxon>
        <taxon>Halobacteria</taxon>
        <taxon>Halobacteriales</taxon>
        <taxon>Natrialbaceae</taxon>
        <taxon>Salinadaptatus</taxon>
    </lineage>
</organism>
<keyword evidence="4" id="KW-1185">Reference proteome</keyword>
<dbReference type="InterPro" id="IPR006680">
    <property type="entry name" value="Amidohydro-rel"/>
</dbReference>
<gene>
    <name evidence="3" type="ORF">D8Y22_04795</name>
</gene>
<name>A0A4S3TRN6_9EURY</name>
<dbReference type="InterPro" id="IPR032466">
    <property type="entry name" value="Metal_Hydrolase"/>
</dbReference>
<accession>A0A4S3TRN6</accession>
<proteinExistence type="predicted"/>
<evidence type="ECO:0000259" key="2">
    <source>
        <dbReference type="Pfam" id="PF04909"/>
    </source>
</evidence>
<dbReference type="AlphaFoldDB" id="A0A4S3TRN6"/>
<dbReference type="GO" id="GO:0005737">
    <property type="term" value="C:cytoplasm"/>
    <property type="evidence" value="ECO:0007669"/>
    <property type="project" value="TreeGrafter"/>
</dbReference>
<evidence type="ECO:0000256" key="1">
    <source>
        <dbReference type="ARBA" id="ARBA00023239"/>
    </source>
</evidence>
<reference evidence="3 4" key="1">
    <citation type="submission" date="2018-10" db="EMBL/GenBank/DDBJ databases">
        <title>Natronolimnobius sp. XQ-INN 246 isolated from Inner Mongolia Autonomous Region of China.</title>
        <authorList>
            <person name="Xue Q."/>
        </authorList>
    </citation>
    <scope>NUCLEOTIDE SEQUENCE [LARGE SCALE GENOMIC DNA]</scope>
    <source>
        <strain evidence="3 4">XQ-INN 246</strain>
    </source>
</reference>